<sequence length="264" mass="28339">MEMARDRTEADATSPVHWPCECEVQPQGLGVTVLCSISFPHTQSEVLPPLAAGFSLIWEPLTPTLFTCFPGPHSAHSAQSGESQRWIVGSGNCNQWTGFRSGGFYGPAQPVSSLSVAGDEVAQSLQCSLYSVAGLEDFGIENKARSCKDIPLCASTCSIQSNSKAICERAVEPTYNAVVFTECGEHALGDPPRLRVLATLMTPLYGRLCCQPTPVTACGVAWDRPAAPGCRGHPQEPTGGLQEFAWPEMLCIYCQALFDCLPLL</sequence>
<dbReference type="AlphaFoldDB" id="A0A3S0ZWZ0"/>
<proteinExistence type="predicted"/>
<evidence type="ECO:0000313" key="2">
    <source>
        <dbReference type="Proteomes" id="UP000271974"/>
    </source>
</evidence>
<evidence type="ECO:0000313" key="1">
    <source>
        <dbReference type="EMBL" id="RUS88748.1"/>
    </source>
</evidence>
<dbReference type="Proteomes" id="UP000271974">
    <property type="component" value="Unassembled WGS sequence"/>
</dbReference>
<name>A0A3S0ZWZ0_ELYCH</name>
<comment type="caution">
    <text evidence="1">The sequence shown here is derived from an EMBL/GenBank/DDBJ whole genome shotgun (WGS) entry which is preliminary data.</text>
</comment>
<dbReference type="EMBL" id="RQTK01000074">
    <property type="protein sequence ID" value="RUS88748.1"/>
    <property type="molecule type" value="Genomic_DNA"/>
</dbReference>
<protein>
    <submittedName>
        <fullName evidence="1">Uncharacterized protein</fullName>
    </submittedName>
</protein>
<gene>
    <name evidence="1" type="ORF">EGW08_003465</name>
</gene>
<reference evidence="1 2" key="1">
    <citation type="submission" date="2019-01" db="EMBL/GenBank/DDBJ databases">
        <title>A draft genome assembly of the solar-powered sea slug Elysia chlorotica.</title>
        <authorList>
            <person name="Cai H."/>
            <person name="Li Q."/>
            <person name="Fang X."/>
            <person name="Li J."/>
            <person name="Curtis N.E."/>
            <person name="Altenburger A."/>
            <person name="Shibata T."/>
            <person name="Feng M."/>
            <person name="Maeda T."/>
            <person name="Schwartz J.A."/>
            <person name="Shigenobu S."/>
            <person name="Lundholm N."/>
            <person name="Nishiyama T."/>
            <person name="Yang H."/>
            <person name="Hasebe M."/>
            <person name="Li S."/>
            <person name="Pierce S.K."/>
            <person name="Wang J."/>
        </authorList>
    </citation>
    <scope>NUCLEOTIDE SEQUENCE [LARGE SCALE GENOMIC DNA]</scope>
    <source>
        <strain evidence="1">EC2010</strain>
        <tissue evidence="1">Whole organism of an adult</tissue>
    </source>
</reference>
<keyword evidence="2" id="KW-1185">Reference proteome</keyword>
<accession>A0A3S0ZWZ0</accession>
<organism evidence="1 2">
    <name type="scientific">Elysia chlorotica</name>
    <name type="common">Eastern emerald elysia</name>
    <name type="synonym">Sea slug</name>
    <dbReference type="NCBI Taxonomy" id="188477"/>
    <lineage>
        <taxon>Eukaryota</taxon>
        <taxon>Metazoa</taxon>
        <taxon>Spiralia</taxon>
        <taxon>Lophotrochozoa</taxon>
        <taxon>Mollusca</taxon>
        <taxon>Gastropoda</taxon>
        <taxon>Heterobranchia</taxon>
        <taxon>Euthyneura</taxon>
        <taxon>Panpulmonata</taxon>
        <taxon>Sacoglossa</taxon>
        <taxon>Placobranchoidea</taxon>
        <taxon>Plakobranchidae</taxon>
        <taxon>Elysia</taxon>
    </lineage>
</organism>